<dbReference type="OrthoDB" id="3943745at2759"/>
<reference evidence="3" key="1">
    <citation type="journal article" date="2020" name="Stud. Mycol.">
        <title>101 Dothideomycetes genomes: a test case for predicting lifestyles and emergence of pathogens.</title>
        <authorList>
            <person name="Haridas S."/>
            <person name="Albert R."/>
            <person name="Binder M."/>
            <person name="Bloem J."/>
            <person name="Labutti K."/>
            <person name="Salamov A."/>
            <person name="Andreopoulos B."/>
            <person name="Baker S."/>
            <person name="Barry K."/>
            <person name="Bills G."/>
            <person name="Bluhm B."/>
            <person name="Cannon C."/>
            <person name="Castanera R."/>
            <person name="Culley D."/>
            <person name="Daum C."/>
            <person name="Ezra D."/>
            <person name="Gonzalez J."/>
            <person name="Henrissat B."/>
            <person name="Kuo A."/>
            <person name="Liang C."/>
            <person name="Lipzen A."/>
            <person name="Lutzoni F."/>
            <person name="Magnuson J."/>
            <person name="Mondo S."/>
            <person name="Nolan M."/>
            <person name="Ohm R."/>
            <person name="Pangilinan J."/>
            <person name="Park H.-J."/>
            <person name="Ramirez L."/>
            <person name="Alfaro M."/>
            <person name="Sun H."/>
            <person name="Tritt A."/>
            <person name="Yoshinaga Y."/>
            <person name="Zwiers L.-H."/>
            <person name="Turgeon B."/>
            <person name="Goodwin S."/>
            <person name="Spatafora J."/>
            <person name="Crous P."/>
            <person name="Grigoriev I."/>
        </authorList>
    </citation>
    <scope>NUCLEOTIDE SEQUENCE</scope>
    <source>
        <strain evidence="3">CBS 122367</strain>
    </source>
</reference>
<evidence type="ECO:0000256" key="1">
    <source>
        <dbReference type="SAM" id="MobiDB-lite"/>
    </source>
</evidence>
<evidence type="ECO:0000256" key="2">
    <source>
        <dbReference type="SAM" id="Phobius"/>
    </source>
</evidence>
<feature type="transmembrane region" description="Helical" evidence="2">
    <location>
        <begin position="109"/>
        <end position="139"/>
    </location>
</feature>
<accession>A0A6G1IV99</accession>
<feature type="transmembrane region" description="Helical" evidence="2">
    <location>
        <begin position="159"/>
        <end position="180"/>
    </location>
</feature>
<gene>
    <name evidence="3" type="ORF">K458DRAFT_391762</name>
</gene>
<feature type="region of interest" description="Disordered" evidence="1">
    <location>
        <begin position="247"/>
        <end position="278"/>
    </location>
</feature>
<sequence length="278" mass="30664">MGACRTCLIFSIRLIQLVLAFAIIAFGAWSIHIINDIRENGDELLGKAALETDIDTLINIDKIREFFDSLLQTPKRVYFAITAGAWTVCAIIGMEAYRKFARSAKRAVMVVLELFTCLMMVAALACITTLTVSLIPMCLVVDLIPPLVLIVRVCPMSKAWTATLALGSLLFMISLIVACCSKTKEKQSTSPTPIPIEYHMDPKTSVTYQNTYEQQPQVYYGQGQPRPYHGQQYGYFPAEARTASPQYTTLMSSPGVGQTPGQTSPLYSYPGQPTQSPV</sequence>
<keyword evidence="4" id="KW-1185">Reference proteome</keyword>
<dbReference type="EMBL" id="MU005590">
    <property type="protein sequence ID" value="KAF2681809.1"/>
    <property type="molecule type" value="Genomic_DNA"/>
</dbReference>
<feature type="transmembrane region" description="Helical" evidence="2">
    <location>
        <begin position="12"/>
        <end position="34"/>
    </location>
</feature>
<evidence type="ECO:0000313" key="4">
    <source>
        <dbReference type="Proteomes" id="UP000799291"/>
    </source>
</evidence>
<feature type="transmembrane region" description="Helical" evidence="2">
    <location>
        <begin position="77"/>
        <end position="97"/>
    </location>
</feature>
<name>A0A6G1IV99_9PLEO</name>
<protein>
    <submittedName>
        <fullName evidence="3">Uncharacterized protein</fullName>
    </submittedName>
</protein>
<keyword evidence="2" id="KW-0472">Membrane</keyword>
<keyword evidence="2" id="KW-0812">Transmembrane</keyword>
<keyword evidence="2" id="KW-1133">Transmembrane helix</keyword>
<dbReference type="AlphaFoldDB" id="A0A6G1IV99"/>
<evidence type="ECO:0000313" key="3">
    <source>
        <dbReference type="EMBL" id="KAF2681809.1"/>
    </source>
</evidence>
<organism evidence="3 4">
    <name type="scientific">Lentithecium fluviatile CBS 122367</name>
    <dbReference type="NCBI Taxonomy" id="1168545"/>
    <lineage>
        <taxon>Eukaryota</taxon>
        <taxon>Fungi</taxon>
        <taxon>Dikarya</taxon>
        <taxon>Ascomycota</taxon>
        <taxon>Pezizomycotina</taxon>
        <taxon>Dothideomycetes</taxon>
        <taxon>Pleosporomycetidae</taxon>
        <taxon>Pleosporales</taxon>
        <taxon>Massarineae</taxon>
        <taxon>Lentitheciaceae</taxon>
        <taxon>Lentithecium</taxon>
    </lineage>
</organism>
<proteinExistence type="predicted"/>
<dbReference type="Proteomes" id="UP000799291">
    <property type="component" value="Unassembled WGS sequence"/>
</dbReference>